<dbReference type="AlphaFoldDB" id="A0A0A9A6U7"/>
<accession>A0A0A9A6U7</accession>
<evidence type="ECO:0000313" key="1">
    <source>
        <dbReference type="EMBL" id="JAD47414.1"/>
    </source>
</evidence>
<protein>
    <submittedName>
        <fullName evidence="1">Uncharacterized protein</fullName>
    </submittedName>
</protein>
<dbReference type="EMBL" id="GBRH01250481">
    <property type="protein sequence ID" value="JAD47414.1"/>
    <property type="molecule type" value="Transcribed_RNA"/>
</dbReference>
<organism evidence="1">
    <name type="scientific">Arundo donax</name>
    <name type="common">Giant reed</name>
    <name type="synonym">Donax arundinaceus</name>
    <dbReference type="NCBI Taxonomy" id="35708"/>
    <lineage>
        <taxon>Eukaryota</taxon>
        <taxon>Viridiplantae</taxon>
        <taxon>Streptophyta</taxon>
        <taxon>Embryophyta</taxon>
        <taxon>Tracheophyta</taxon>
        <taxon>Spermatophyta</taxon>
        <taxon>Magnoliopsida</taxon>
        <taxon>Liliopsida</taxon>
        <taxon>Poales</taxon>
        <taxon>Poaceae</taxon>
        <taxon>PACMAD clade</taxon>
        <taxon>Arundinoideae</taxon>
        <taxon>Arundineae</taxon>
        <taxon>Arundo</taxon>
    </lineage>
</organism>
<reference evidence="1" key="2">
    <citation type="journal article" date="2015" name="Data Brief">
        <title>Shoot transcriptome of the giant reed, Arundo donax.</title>
        <authorList>
            <person name="Barrero R.A."/>
            <person name="Guerrero F.D."/>
            <person name="Moolhuijzen P."/>
            <person name="Goolsby J.A."/>
            <person name="Tidwell J."/>
            <person name="Bellgard S.E."/>
            <person name="Bellgard M.I."/>
        </authorList>
    </citation>
    <scope>NUCLEOTIDE SEQUENCE</scope>
    <source>
        <tissue evidence="1">Shoot tissue taken approximately 20 cm above the soil surface</tissue>
    </source>
</reference>
<sequence length="40" mass="4599">MVDYILLHQALVFEILKYTSSACFEFRITATGNLSTCNRE</sequence>
<name>A0A0A9A6U7_ARUDO</name>
<proteinExistence type="predicted"/>
<reference evidence="1" key="1">
    <citation type="submission" date="2014-09" db="EMBL/GenBank/DDBJ databases">
        <authorList>
            <person name="Magalhaes I.L.F."/>
            <person name="Oliveira U."/>
            <person name="Santos F.R."/>
            <person name="Vidigal T.H.D.A."/>
            <person name="Brescovit A.D."/>
            <person name="Santos A.J."/>
        </authorList>
    </citation>
    <scope>NUCLEOTIDE SEQUENCE</scope>
    <source>
        <tissue evidence="1">Shoot tissue taken approximately 20 cm above the soil surface</tissue>
    </source>
</reference>